<dbReference type="STRING" id="446466.Cfla_0745"/>
<reference evidence="3 4" key="1">
    <citation type="journal article" date="2010" name="Stand. Genomic Sci.">
        <title>Complete genome sequence of Cellulomonas flavigena type strain (134).</title>
        <authorList>
            <person name="Abt B."/>
            <person name="Foster B."/>
            <person name="Lapidus A."/>
            <person name="Clum A."/>
            <person name="Sun H."/>
            <person name="Pukall R."/>
            <person name="Lucas S."/>
            <person name="Glavina Del Rio T."/>
            <person name="Nolan M."/>
            <person name="Tice H."/>
            <person name="Cheng J.F."/>
            <person name="Pitluck S."/>
            <person name="Liolios K."/>
            <person name="Ivanova N."/>
            <person name="Mavromatis K."/>
            <person name="Ovchinnikova G."/>
            <person name="Pati A."/>
            <person name="Goodwin L."/>
            <person name="Chen A."/>
            <person name="Palaniappan K."/>
            <person name="Land M."/>
            <person name="Hauser L."/>
            <person name="Chang Y.J."/>
            <person name="Jeffries C.D."/>
            <person name="Rohde M."/>
            <person name="Goker M."/>
            <person name="Woyke T."/>
            <person name="Bristow J."/>
            <person name="Eisen J.A."/>
            <person name="Markowitz V."/>
            <person name="Hugenholtz P."/>
            <person name="Kyrpides N.C."/>
            <person name="Klenk H.P."/>
        </authorList>
    </citation>
    <scope>NUCLEOTIDE SEQUENCE [LARGE SCALE GENOMIC DNA]</scope>
    <source>
        <strain evidence="4">ATCC 482 / DSM 20109 / BCRC 11376 / JCM 18109 / NBRC 3775 / NCIMB 8073 / NRS 134</strain>
    </source>
</reference>
<keyword evidence="3" id="KW-0808">Transferase</keyword>
<dbReference type="HOGENOM" id="CLU_495836_0_0_11"/>
<accession>D5UJD3</accession>
<gene>
    <name evidence="3" type="ordered locus">Cfla_0745</name>
</gene>
<feature type="compositionally biased region" description="Basic and acidic residues" evidence="1">
    <location>
        <begin position="519"/>
        <end position="528"/>
    </location>
</feature>
<evidence type="ECO:0000256" key="2">
    <source>
        <dbReference type="SAM" id="Phobius"/>
    </source>
</evidence>
<feature type="transmembrane region" description="Helical" evidence="2">
    <location>
        <begin position="430"/>
        <end position="453"/>
    </location>
</feature>
<keyword evidence="2" id="KW-0472">Membrane</keyword>
<sequence>MSDLFGGWVQESDYTQSQRIRELTDDLGSVRSSLHRASQTASALRNDLAALRGSLDARLTRLSEAFTAFVELSSLRDQLSLVAGPALVRQATRARLVTLGTARADGPVLDVAGSPASPGYWLADALAALGTDDTDAAERAAVIDRRRTATFLTIAGAVTGLPDLVRRWAPDALGDLTPTEPVTRAQRALWLAAAHGLLGDDARAVLLERLRAAVAALPSATADETVTAWGEQVKASASHGGTGPRTSEAAARARRSAATLQALRALVETPADPGDDVPVFGTPDGETAAEDRAAVRTAALDELAAVLRALVDEGAEEERELMTRVAELEAVVAGREAPGATWHAPAGALLDLLRDDALTRRDPAGVLAREATAPWLRRVADAALADGDVPVPTHVDAQALGLTLRARPGEAVEGLGAALERARTPQYVPAAWETPLTVGLAVAAGVLLLAAVVDGSDMQWVYGLAAVAAGIAAVTRFVQGRGKAAQEATRATRAVEFVEREAKALQERTTQAVQAVESARSDAQEAHARVVAGLDEPSPTTPDAVLTDA</sequence>
<keyword evidence="2" id="KW-0812">Transmembrane</keyword>
<evidence type="ECO:0000313" key="4">
    <source>
        <dbReference type="Proteomes" id="UP000000849"/>
    </source>
</evidence>
<dbReference type="GO" id="GO:0008168">
    <property type="term" value="F:methyltransferase activity"/>
    <property type="evidence" value="ECO:0007669"/>
    <property type="project" value="UniProtKB-KW"/>
</dbReference>
<dbReference type="eggNOG" id="ENOG5033202">
    <property type="taxonomic scope" value="Bacteria"/>
</dbReference>
<organism evidence="3 4">
    <name type="scientific">Cellulomonas flavigena (strain ATCC 482 / DSM 20109 / BCRC 11376 / JCM 18109 / NBRC 3775 / NCIMB 8073 / NRS 134)</name>
    <dbReference type="NCBI Taxonomy" id="446466"/>
    <lineage>
        <taxon>Bacteria</taxon>
        <taxon>Bacillati</taxon>
        <taxon>Actinomycetota</taxon>
        <taxon>Actinomycetes</taxon>
        <taxon>Micrococcales</taxon>
        <taxon>Cellulomonadaceae</taxon>
        <taxon>Cellulomonas</taxon>
    </lineage>
</organism>
<dbReference type="KEGG" id="cfl:Cfla_0745"/>
<dbReference type="Proteomes" id="UP000000849">
    <property type="component" value="Chromosome"/>
</dbReference>
<dbReference type="OrthoDB" id="4824872at2"/>
<name>D5UJD3_CELFN</name>
<evidence type="ECO:0000256" key="1">
    <source>
        <dbReference type="SAM" id="MobiDB-lite"/>
    </source>
</evidence>
<dbReference type="AlphaFoldDB" id="D5UJD3"/>
<feature type="region of interest" description="Disordered" evidence="1">
    <location>
        <begin position="513"/>
        <end position="549"/>
    </location>
</feature>
<protein>
    <submittedName>
        <fullName evidence="3">Methyltransferase type 11</fullName>
    </submittedName>
</protein>
<feature type="transmembrane region" description="Helical" evidence="2">
    <location>
        <begin position="459"/>
        <end position="478"/>
    </location>
</feature>
<keyword evidence="4" id="KW-1185">Reference proteome</keyword>
<dbReference type="EMBL" id="CP001964">
    <property type="protein sequence ID" value="ADG73656.1"/>
    <property type="molecule type" value="Genomic_DNA"/>
</dbReference>
<proteinExistence type="predicted"/>
<evidence type="ECO:0000313" key="3">
    <source>
        <dbReference type="EMBL" id="ADG73656.1"/>
    </source>
</evidence>
<keyword evidence="2" id="KW-1133">Transmembrane helix</keyword>
<keyword evidence="3" id="KW-0489">Methyltransferase</keyword>
<dbReference type="GO" id="GO:0032259">
    <property type="term" value="P:methylation"/>
    <property type="evidence" value="ECO:0007669"/>
    <property type="project" value="UniProtKB-KW"/>
</dbReference>
<dbReference type="RefSeq" id="WP_013115990.1">
    <property type="nucleotide sequence ID" value="NC_014151.1"/>
</dbReference>